<organism evidence="1 2">
    <name type="scientific">Parerythrobacter lacustris</name>
    <dbReference type="NCBI Taxonomy" id="2969984"/>
    <lineage>
        <taxon>Bacteria</taxon>
        <taxon>Pseudomonadati</taxon>
        <taxon>Pseudomonadota</taxon>
        <taxon>Alphaproteobacteria</taxon>
        <taxon>Sphingomonadales</taxon>
        <taxon>Erythrobacteraceae</taxon>
        <taxon>Parerythrobacter</taxon>
    </lineage>
</organism>
<dbReference type="Proteomes" id="UP001206067">
    <property type="component" value="Unassembled WGS sequence"/>
</dbReference>
<sequence length="87" mass="9622">MNSAQIDQLREVAQTAITNFSRNDVISAVKAGAWTRRDYQALLLTIFPQVYQGTMSFALATGNCATRYTALREIPTKHSSLQSRAKG</sequence>
<dbReference type="RefSeq" id="WP_257594745.1">
    <property type="nucleotide sequence ID" value="NZ_JANKHH010000002.1"/>
</dbReference>
<protein>
    <submittedName>
        <fullName evidence="1">Uncharacterized protein</fullName>
    </submittedName>
</protein>
<reference evidence="1 2" key="1">
    <citation type="submission" date="2022-08" db="EMBL/GenBank/DDBJ databases">
        <title>Polyphasic taxonomy analysis of Qipengyuania sp.RS5-5.</title>
        <authorList>
            <person name="Xamxidin M."/>
            <person name="Wu M."/>
        </authorList>
    </citation>
    <scope>NUCLEOTIDE SEQUENCE [LARGE SCALE GENOMIC DNA]</scope>
    <source>
        <strain evidence="1 2">RS5-5</strain>
    </source>
</reference>
<evidence type="ECO:0000313" key="2">
    <source>
        <dbReference type="Proteomes" id="UP001206067"/>
    </source>
</evidence>
<accession>A0ABT1XMS0</accession>
<dbReference type="EMBL" id="JANKHH010000002">
    <property type="protein sequence ID" value="MCR2832960.1"/>
    <property type="molecule type" value="Genomic_DNA"/>
</dbReference>
<gene>
    <name evidence="1" type="ORF">NSO95_03305</name>
</gene>
<proteinExistence type="predicted"/>
<keyword evidence="2" id="KW-1185">Reference proteome</keyword>
<name>A0ABT1XMS0_9SPHN</name>
<evidence type="ECO:0000313" key="1">
    <source>
        <dbReference type="EMBL" id="MCR2832960.1"/>
    </source>
</evidence>
<comment type="caution">
    <text evidence="1">The sequence shown here is derived from an EMBL/GenBank/DDBJ whole genome shotgun (WGS) entry which is preliminary data.</text>
</comment>